<dbReference type="AlphaFoldDB" id="A0AAV6GHK1"/>
<keyword evidence="3" id="KW-1185">Reference proteome</keyword>
<accession>A0AAV6GHK1</accession>
<proteinExistence type="predicted"/>
<feature type="compositionally biased region" description="Basic and acidic residues" evidence="1">
    <location>
        <begin position="139"/>
        <end position="155"/>
    </location>
</feature>
<comment type="caution">
    <text evidence="2">The sequence shown here is derived from an EMBL/GenBank/DDBJ whole genome shotgun (WGS) entry which is preliminary data.</text>
</comment>
<evidence type="ECO:0000313" key="3">
    <source>
        <dbReference type="Proteomes" id="UP000823561"/>
    </source>
</evidence>
<evidence type="ECO:0000313" key="2">
    <source>
        <dbReference type="EMBL" id="KAG5274014.1"/>
    </source>
</evidence>
<protein>
    <submittedName>
        <fullName evidence="2">Uncharacterized protein</fullName>
    </submittedName>
</protein>
<name>A0AAV6GHK1_9TELE</name>
<organism evidence="2 3">
    <name type="scientific">Alosa alosa</name>
    <name type="common">allis shad</name>
    <dbReference type="NCBI Taxonomy" id="278164"/>
    <lineage>
        <taxon>Eukaryota</taxon>
        <taxon>Metazoa</taxon>
        <taxon>Chordata</taxon>
        <taxon>Craniata</taxon>
        <taxon>Vertebrata</taxon>
        <taxon>Euteleostomi</taxon>
        <taxon>Actinopterygii</taxon>
        <taxon>Neopterygii</taxon>
        <taxon>Teleostei</taxon>
        <taxon>Clupei</taxon>
        <taxon>Clupeiformes</taxon>
        <taxon>Clupeoidei</taxon>
        <taxon>Clupeidae</taxon>
        <taxon>Alosa</taxon>
    </lineage>
</organism>
<gene>
    <name evidence="2" type="ORF">AALO_G00158240</name>
</gene>
<feature type="compositionally biased region" description="Basic and acidic residues" evidence="1">
    <location>
        <begin position="163"/>
        <end position="184"/>
    </location>
</feature>
<dbReference type="EMBL" id="JADWDJ010000011">
    <property type="protein sequence ID" value="KAG5274014.1"/>
    <property type="molecule type" value="Genomic_DNA"/>
</dbReference>
<sequence length="206" mass="23675">MMINEPERIKAESDNWVRWTHERVNSTLATALTAAATKPKWLKELVNQAEKRMVVSVPQVSGGPAQEVSNTNKSCLNDGLQSLSFSSQRAEQIIVQKQTFQGKIDTKFEKKMARLVSEATKKEEKIKAAEMKKRMQLEEKTRKELDRIHKAELKEKKRKGAKEKKGAEQLERKRARQEGAETRQTRCCFCWRKSSSPKDNAEELNS</sequence>
<reference evidence="2" key="1">
    <citation type="submission" date="2020-10" db="EMBL/GenBank/DDBJ databases">
        <title>Chromosome-scale genome assembly of the Allis shad, Alosa alosa.</title>
        <authorList>
            <person name="Margot Z."/>
            <person name="Christophe K."/>
            <person name="Cabau C."/>
            <person name="Louis A."/>
            <person name="Berthelot C."/>
            <person name="Parey E."/>
            <person name="Roest Crollius H."/>
            <person name="Montfort J."/>
            <person name="Robinson-Rechavi M."/>
            <person name="Bucao C."/>
            <person name="Bouchez O."/>
            <person name="Gislard M."/>
            <person name="Lluch J."/>
            <person name="Milhes M."/>
            <person name="Lampietro C."/>
            <person name="Lopez Roques C."/>
            <person name="Donnadieu C."/>
            <person name="Braasch I."/>
            <person name="Desvignes T."/>
            <person name="Postlethwait J."/>
            <person name="Bobe J."/>
            <person name="Guiguen Y."/>
        </authorList>
    </citation>
    <scope>NUCLEOTIDE SEQUENCE</scope>
    <source>
        <strain evidence="2">M-15738</strain>
        <tissue evidence="2">Blood</tissue>
    </source>
</reference>
<dbReference type="Proteomes" id="UP000823561">
    <property type="component" value="Chromosome 11"/>
</dbReference>
<feature type="region of interest" description="Disordered" evidence="1">
    <location>
        <begin position="139"/>
        <end position="184"/>
    </location>
</feature>
<evidence type="ECO:0000256" key="1">
    <source>
        <dbReference type="SAM" id="MobiDB-lite"/>
    </source>
</evidence>